<comment type="caution">
    <text evidence="2">The sequence shown here is derived from an EMBL/GenBank/DDBJ whole genome shotgun (WGS) entry which is preliminary data.</text>
</comment>
<dbReference type="InterPro" id="IPR001387">
    <property type="entry name" value="Cro/C1-type_HTH"/>
</dbReference>
<dbReference type="PROSITE" id="PS50943">
    <property type="entry name" value="HTH_CROC1"/>
    <property type="match status" value="1"/>
</dbReference>
<dbReference type="InterPro" id="IPR010982">
    <property type="entry name" value="Lambda_DNA-bd_dom_sf"/>
</dbReference>
<proteinExistence type="predicted"/>
<evidence type="ECO:0000313" key="2">
    <source>
        <dbReference type="EMBL" id="MBB5066953.1"/>
    </source>
</evidence>
<dbReference type="SMART" id="SM00530">
    <property type="entry name" value="HTH_XRE"/>
    <property type="match status" value="1"/>
</dbReference>
<gene>
    <name evidence="2" type="ORF">BJ969_000041</name>
</gene>
<reference evidence="2 3" key="1">
    <citation type="submission" date="2020-08" db="EMBL/GenBank/DDBJ databases">
        <title>Sequencing the genomes of 1000 actinobacteria strains.</title>
        <authorList>
            <person name="Klenk H.-P."/>
        </authorList>
    </citation>
    <scope>NUCLEOTIDE SEQUENCE [LARGE SCALE GENOMIC DNA]</scope>
    <source>
        <strain evidence="2 3">DSM 45582</strain>
    </source>
</reference>
<dbReference type="Gene3D" id="1.10.260.40">
    <property type="entry name" value="lambda repressor-like DNA-binding domains"/>
    <property type="match status" value="1"/>
</dbReference>
<dbReference type="EMBL" id="JACHIV010000001">
    <property type="protein sequence ID" value="MBB5066953.1"/>
    <property type="molecule type" value="Genomic_DNA"/>
</dbReference>
<dbReference type="GO" id="GO:0003677">
    <property type="term" value="F:DNA binding"/>
    <property type="evidence" value="ECO:0007669"/>
    <property type="project" value="InterPro"/>
</dbReference>
<dbReference type="Pfam" id="PF13560">
    <property type="entry name" value="HTH_31"/>
    <property type="match status" value="1"/>
</dbReference>
<accession>A0A840N983</accession>
<sequence>MTSVRARGLGAEIRELRKSAGLRLEHLAHRCGWSRATLGRIESGERVPSEVELAALLDTLAVSGSERARLFELVNAATEARWWEAGYAGMPSALTALIDFERLATRITDVALALVPGLLQTPDYTRAVLSAGGVRAADLESRVALRLGRQGVLTREEPAQLHAYLDESVVHRPVGGHRVMADQLRHLVRMGRRQNVSVRVIPFAAGAYAELNGSQLILEFARQRPVVHLEQRRRGAFLEVPADTAPFLEAAARLPSVALDQAESALLITDVAAGMERECERDGALA</sequence>
<keyword evidence="3" id="KW-1185">Reference proteome</keyword>
<dbReference type="Proteomes" id="UP000580474">
    <property type="component" value="Unassembled WGS sequence"/>
</dbReference>
<dbReference type="AlphaFoldDB" id="A0A840N983"/>
<dbReference type="Pfam" id="PF19054">
    <property type="entry name" value="DUF5753"/>
    <property type="match status" value="1"/>
</dbReference>
<evidence type="ECO:0000259" key="1">
    <source>
        <dbReference type="PROSITE" id="PS50943"/>
    </source>
</evidence>
<dbReference type="SUPFAM" id="SSF47413">
    <property type="entry name" value="lambda repressor-like DNA-binding domains"/>
    <property type="match status" value="1"/>
</dbReference>
<name>A0A840N983_9PSEU</name>
<feature type="domain" description="HTH cro/C1-type" evidence="1">
    <location>
        <begin position="13"/>
        <end position="67"/>
    </location>
</feature>
<dbReference type="InterPro" id="IPR043917">
    <property type="entry name" value="DUF5753"/>
</dbReference>
<dbReference type="RefSeq" id="WP_184476029.1">
    <property type="nucleotide sequence ID" value="NZ_JACHIV010000001.1"/>
</dbReference>
<dbReference type="CDD" id="cd00093">
    <property type="entry name" value="HTH_XRE"/>
    <property type="match status" value="1"/>
</dbReference>
<protein>
    <submittedName>
        <fullName evidence="2">Transcriptional regulator with XRE-family HTH domain</fullName>
    </submittedName>
</protein>
<organism evidence="2 3">
    <name type="scientific">Saccharopolyspora gloriosae</name>
    <dbReference type="NCBI Taxonomy" id="455344"/>
    <lineage>
        <taxon>Bacteria</taxon>
        <taxon>Bacillati</taxon>
        <taxon>Actinomycetota</taxon>
        <taxon>Actinomycetes</taxon>
        <taxon>Pseudonocardiales</taxon>
        <taxon>Pseudonocardiaceae</taxon>
        <taxon>Saccharopolyspora</taxon>
    </lineage>
</organism>
<evidence type="ECO:0000313" key="3">
    <source>
        <dbReference type="Proteomes" id="UP000580474"/>
    </source>
</evidence>